<dbReference type="GO" id="GO:0004843">
    <property type="term" value="F:cysteine-type deubiquitinase activity"/>
    <property type="evidence" value="ECO:0007669"/>
    <property type="project" value="InterPro"/>
</dbReference>
<feature type="domain" description="DUSP" evidence="3">
    <location>
        <begin position="51"/>
        <end position="222"/>
    </location>
</feature>
<dbReference type="InterPro" id="IPR001394">
    <property type="entry name" value="Peptidase_C19_UCH"/>
</dbReference>
<feature type="region of interest" description="Disordered" evidence="1">
    <location>
        <begin position="1363"/>
        <end position="1397"/>
    </location>
</feature>
<feature type="region of interest" description="Disordered" evidence="1">
    <location>
        <begin position="974"/>
        <end position="1040"/>
    </location>
</feature>
<feature type="region of interest" description="Disordered" evidence="1">
    <location>
        <begin position="1075"/>
        <end position="1100"/>
    </location>
</feature>
<protein>
    <recommendedName>
        <fullName evidence="5">Ubiquitinyl hydrolase 1</fullName>
    </recommendedName>
</protein>
<accession>A0A7S4VSC0</accession>
<dbReference type="SUPFAM" id="SSF54001">
    <property type="entry name" value="Cysteine proteinases"/>
    <property type="match status" value="1"/>
</dbReference>
<dbReference type="InterPro" id="IPR050185">
    <property type="entry name" value="Ub_carboxyl-term_hydrolase"/>
</dbReference>
<dbReference type="CDD" id="cd02674">
    <property type="entry name" value="Peptidase_C19R"/>
    <property type="match status" value="1"/>
</dbReference>
<dbReference type="InterPro" id="IPR018200">
    <property type="entry name" value="USP_CS"/>
</dbReference>
<evidence type="ECO:0000259" key="2">
    <source>
        <dbReference type="PROSITE" id="PS50235"/>
    </source>
</evidence>
<evidence type="ECO:0000256" key="1">
    <source>
        <dbReference type="SAM" id="MobiDB-lite"/>
    </source>
</evidence>
<dbReference type="InterPro" id="IPR006615">
    <property type="entry name" value="Pept_C19_DUSP"/>
</dbReference>
<feature type="domain" description="USP" evidence="2">
    <location>
        <begin position="396"/>
        <end position="1316"/>
    </location>
</feature>
<dbReference type="PROSITE" id="PS50235">
    <property type="entry name" value="USP_3"/>
    <property type="match status" value="1"/>
</dbReference>
<name>A0A7S4VSC0_9STRA</name>
<feature type="compositionally biased region" description="Polar residues" evidence="1">
    <location>
        <begin position="345"/>
        <end position="356"/>
    </location>
</feature>
<feature type="region of interest" description="Disordered" evidence="1">
    <location>
        <begin position="129"/>
        <end position="184"/>
    </location>
</feature>
<feature type="region of interest" description="Disordered" evidence="1">
    <location>
        <begin position="49"/>
        <end position="71"/>
    </location>
</feature>
<dbReference type="EMBL" id="HBNS01013881">
    <property type="protein sequence ID" value="CAE4600089.1"/>
    <property type="molecule type" value="Transcribed_RNA"/>
</dbReference>
<dbReference type="PANTHER" id="PTHR21646">
    <property type="entry name" value="UBIQUITIN CARBOXYL-TERMINAL HYDROLASE"/>
    <property type="match status" value="1"/>
</dbReference>
<feature type="compositionally biased region" description="Acidic residues" evidence="1">
    <location>
        <begin position="1001"/>
        <end position="1014"/>
    </location>
</feature>
<feature type="compositionally biased region" description="Acidic residues" evidence="1">
    <location>
        <begin position="1386"/>
        <end position="1397"/>
    </location>
</feature>
<reference evidence="4" key="1">
    <citation type="submission" date="2021-01" db="EMBL/GenBank/DDBJ databases">
        <authorList>
            <person name="Corre E."/>
            <person name="Pelletier E."/>
            <person name="Niang G."/>
            <person name="Scheremetjew M."/>
            <person name="Finn R."/>
            <person name="Kale V."/>
            <person name="Holt S."/>
            <person name="Cochrane G."/>
            <person name="Meng A."/>
            <person name="Brown T."/>
            <person name="Cohen L."/>
        </authorList>
    </citation>
    <scope>NUCLEOTIDE SEQUENCE</scope>
    <source>
        <strain evidence="4">GSO104</strain>
    </source>
</reference>
<evidence type="ECO:0008006" key="5">
    <source>
        <dbReference type="Google" id="ProtNLM"/>
    </source>
</evidence>
<dbReference type="InterPro" id="IPR035927">
    <property type="entry name" value="DUSP-like_sf"/>
</dbReference>
<dbReference type="InterPro" id="IPR038765">
    <property type="entry name" value="Papain-like_cys_pep_sf"/>
</dbReference>
<feature type="region of interest" description="Disordered" evidence="1">
    <location>
        <begin position="345"/>
        <end position="365"/>
    </location>
</feature>
<dbReference type="GO" id="GO:0016579">
    <property type="term" value="P:protein deubiquitination"/>
    <property type="evidence" value="ECO:0007669"/>
    <property type="project" value="InterPro"/>
</dbReference>
<organism evidence="4">
    <name type="scientific">Ditylum brightwellii</name>
    <dbReference type="NCBI Taxonomy" id="49249"/>
    <lineage>
        <taxon>Eukaryota</taxon>
        <taxon>Sar</taxon>
        <taxon>Stramenopiles</taxon>
        <taxon>Ochrophyta</taxon>
        <taxon>Bacillariophyta</taxon>
        <taxon>Mediophyceae</taxon>
        <taxon>Lithodesmiophycidae</taxon>
        <taxon>Lithodesmiales</taxon>
        <taxon>Lithodesmiaceae</taxon>
        <taxon>Ditylum</taxon>
    </lineage>
</organism>
<gene>
    <name evidence="4" type="ORF">DBRI00130_LOCUS11173</name>
</gene>
<feature type="compositionally biased region" description="Basic and acidic residues" evidence="1">
    <location>
        <begin position="164"/>
        <end position="177"/>
    </location>
</feature>
<dbReference type="Gene3D" id="3.90.70.10">
    <property type="entry name" value="Cysteine proteinases"/>
    <property type="match status" value="2"/>
</dbReference>
<dbReference type="PROSITE" id="PS51283">
    <property type="entry name" value="DUSP"/>
    <property type="match status" value="1"/>
</dbReference>
<feature type="region of interest" description="Disordered" evidence="1">
    <location>
        <begin position="855"/>
        <end position="876"/>
    </location>
</feature>
<dbReference type="SUPFAM" id="SSF143791">
    <property type="entry name" value="DUSP-like"/>
    <property type="match status" value="1"/>
</dbReference>
<dbReference type="Gene3D" id="3.30.2230.10">
    <property type="entry name" value="DUSP-like"/>
    <property type="match status" value="1"/>
</dbReference>
<dbReference type="Pfam" id="PF00443">
    <property type="entry name" value="UCH"/>
    <property type="match status" value="1"/>
</dbReference>
<dbReference type="PROSITE" id="PS00972">
    <property type="entry name" value="USP_1"/>
    <property type="match status" value="1"/>
</dbReference>
<sequence>MAILEGPPDPVRNRNTSGIARSKVISSLGPTHHLSDSYGASTSSIARAFRSANDKDAENTRESLQSPSDETSCEFYVIPRPWMGEFMKYLLQTASADDVCNQPGKIENVPLLLEPNKKSVDLSEIIEEENETTSTAQTSNNNFDSDDVETEEHERRRRQRRQKWKEVETEHDKRSGSDTKPLTLKPNLVHGDDFVLVGELSWRLLSGKFGFDISVPLKTVVMSENENDQKEVSFTKRLGIEIYPPSTSVNVPRHKCVVPIPSTGKWDYKASDYCNEKQNGESDLVSEDDDAHLVDLFPSLDPSESNNQEPASDDNISDGQSEVLLLPPSTTASSTGRQLALVSLDSSASESTNNIYPTADDMEYDNDENNKDNVLLLKNDPAQPDISTNKRKRYGSGLGNLGNTCFMNSTLQCLAHTDPLRNYFVSGNYEKDLNRDNPLGTGGELATEFAELLSQMWGIGNKQSSQSLNKSNGNLYSSSRHGNGYYSSGSYSYGGGLSSVVYPRNFKYTLGKHAEQFVGYDQHDSQELATYLLDALHEDTNRITKKPYIEKPEQKDDESDDIAAEKAWELHTKRDDSRVMESFMGQVKSRVQCPVEGCGRVSTTFDPFMYLSVPIPGATDRTMIVTYVPLDPNQRMMKLSLTLNKMSLVSSLQQKIVESFLAENVDSKLIAEDICLADVWSNSVYKFYKSKDEIDKIRDTDATYAYELRSIASIKDEVNDEKGDEAEEDEEWNDEQQHVNVNKRRLRLDVHLLTKLNKNDGWMKAIEEYFVRPVILFNKFNAKRSTHEQRMEFYEKIEKFIQLCRKCPDSFSQPRSPEVPEAVVDDECEVKIADEDLENDENSEPSLDSLQQIGHSVSNDSESRPTLAERSQMSSTFKDVNTPQDLAVLEFCCRKYRQFIDQIENERKNRFKDGVLVQVVFIRHTTPSSASGHYHNVGIEKAFATPIVVRISPRMTVAGFRDLMESRLLRALKPDPAATKAEEGDADGSFNSRKEASINGDEQESLEQDQSDDDLTTKGHADNTTTLSGGRDGSIESNEDYSEITSVKSYPAYDNSSFSIMRRIPLTYERKNTNSYSKPNATNRTLGALTKSTSNNDETACSTYANPTEESEEELVAELVGNQGTIYLHWPEGLSEAVFDDDEWEMVDELPLLKKESSKQGDSKRVSVLDCISKYCQMEQLEDSDKWYCNKCKDFVPAFKQFHLYRTPPILIVHLKRFHFSSTTHRRDKIDTLIDFPLTGLNLTHEVMHSKEGEEPVYDCYAVSNHYGGLGGGHYTAYARSDDGVWCHFDDSRVTTDVSEEEVVSSAAYVLYYRRRDVDVGDFQPCDKISKESENMQSTELCSSVDAMDVEADVISRDSSRTCASHMDSIDGEDLYGDSESNCFLDDNDGEENPQSQ</sequence>
<evidence type="ECO:0000259" key="3">
    <source>
        <dbReference type="PROSITE" id="PS51283"/>
    </source>
</evidence>
<proteinExistence type="predicted"/>
<dbReference type="InterPro" id="IPR028889">
    <property type="entry name" value="USP"/>
</dbReference>
<feature type="region of interest" description="Disordered" evidence="1">
    <location>
        <begin position="295"/>
        <end position="321"/>
    </location>
</feature>
<feature type="compositionally biased region" description="Basic and acidic residues" evidence="1">
    <location>
        <begin position="52"/>
        <end position="61"/>
    </location>
</feature>
<evidence type="ECO:0000313" key="4">
    <source>
        <dbReference type="EMBL" id="CAE4600089.1"/>
    </source>
</evidence>